<accession>A0A1J9TS14</accession>
<name>A0A1J9TS14_9BACI</name>
<evidence type="ECO:0000313" key="1">
    <source>
        <dbReference type="EMBL" id="OJD59835.1"/>
    </source>
</evidence>
<organism evidence="1 2">
    <name type="scientific">Bacillus albus</name>
    <dbReference type="NCBI Taxonomy" id="2026189"/>
    <lineage>
        <taxon>Bacteria</taxon>
        <taxon>Bacillati</taxon>
        <taxon>Bacillota</taxon>
        <taxon>Bacilli</taxon>
        <taxon>Bacillales</taxon>
        <taxon>Bacillaceae</taxon>
        <taxon>Bacillus</taxon>
        <taxon>Bacillus cereus group</taxon>
    </lineage>
</organism>
<dbReference type="Proteomes" id="UP000181873">
    <property type="component" value="Unassembled WGS sequence"/>
</dbReference>
<dbReference type="EMBL" id="MAOE01000111">
    <property type="protein sequence ID" value="OJD59835.1"/>
    <property type="molecule type" value="Genomic_DNA"/>
</dbReference>
<evidence type="ECO:0000313" key="2">
    <source>
        <dbReference type="Proteomes" id="UP000181873"/>
    </source>
</evidence>
<sequence length="142" mass="16718">MDHTLTDIKNAIFFFEKDGKPMKVAEVKGVEFNFNIESKCSVEIPQETNVSCKFEIPENVKGLMGMGFTPQQAWNIHLRQRSKWKALQEDITNELDMMQLLDKVIDRVEELEYLLEEIKCYEAYSWDNDRNFIDARIKQAFS</sequence>
<comment type="caution">
    <text evidence="1">The sequence shown here is derived from an EMBL/GenBank/DDBJ whole genome shotgun (WGS) entry which is preliminary data.</text>
</comment>
<dbReference type="AlphaFoldDB" id="A0A1J9TS14"/>
<protein>
    <submittedName>
        <fullName evidence="1">Uncharacterized protein</fullName>
    </submittedName>
</protein>
<reference evidence="1 2" key="1">
    <citation type="submission" date="2016-06" db="EMBL/GenBank/DDBJ databases">
        <title>First insights into the genetic diversity and population structure of in the Bacillus cereus group bacteria from diverse marine environments.</title>
        <authorList>
            <person name="Liu Y."/>
            <person name="Lai Q."/>
            <person name="Shao Z."/>
        </authorList>
    </citation>
    <scope>NUCLEOTIDE SEQUENCE [LARGE SCALE GENOMIC DNA]</scope>
    <source>
        <strain evidence="1 2">N35-10-2</strain>
    </source>
</reference>
<proteinExistence type="predicted"/>
<gene>
    <name evidence="1" type="ORF">BAU25_17645</name>
</gene>